<feature type="domain" description="(S)-ureidoglycine aminohydrolase cupin" evidence="2">
    <location>
        <begin position="78"/>
        <end position="122"/>
    </location>
</feature>
<sequence>MEAINRRSTIALGLTAAATPLIAWATPAVAQTSGSDEGKELAPGVREITHGERASVIPAYAMVKLRDIVIQPGAKTPDNMMANDMLCHMTEGELSVVQNEKKFTVKKGDVWTCAKGNTTEGTQNTSSAVAIMRIIDLMTS</sequence>
<dbReference type="Pfam" id="PF05899">
    <property type="entry name" value="Cupin_3"/>
    <property type="match status" value="1"/>
</dbReference>
<name>A0A1L5NP79_9HYPH</name>
<accession>A0A1L5NP79</accession>
<dbReference type="OrthoDB" id="8018599at2"/>
<dbReference type="AlphaFoldDB" id="A0A1L5NP79"/>
<keyword evidence="1" id="KW-0732">Signal</keyword>
<feature type="signal peptide" evidence="1">
    <location>
        <begin position="1"/>
        <end position="30"/>
    </location>
</feature>
<organism evidence="3 4">
    <name type="scientific">Rhizobium gallicum</name>
    <dbReference type="NCBI Taxonomy" id="56730"/>
    <lineage>
        <taxon>Bacteria</taxon>
        <taxon>Pseudomonadati</taxon>
        <taxon>Pseudomonadota</taxon>
        <taxon>Alphaproteobacteria</taxon>
        <taxon>Hyphomicrobiales</taxon>
        <taxon>Rhizobiaceae</taxon>
        <taxon>Rhizobium/Agrobacterium group</taxon>
        <taxon>Rhizobium</taxon>
    </lineage>
</organism>
<dbReference type="InterPro" id="IPR008579">
    <property type="entry name" value="UGlyAH_Cupin_dom"/>
</dbReference>
<evidence type="ECO:0000313" key="3">
    <source>
        <dbReference type="EMBL" id="APO69697.1"/>
    </source>
</evidence>
<evidence type="ECO:0000259" key="2">
    <source>
        <dbReference type="Pfam" id="PF05899"/>
    </source>
</evidence>
<proteinExistence type="predicted"/>
<feature type="chain" id="PRO_5011956213" description="(S)-ureidoglycine aminohydrolase cupin domain-containing protein" evidence="1">
    <location>
        <begin position="31"/>
        <end position="140"/>
    </location>
</feature>
<evidence type="ECO:0000313" key="4">
    <source>
        <dbReference type="Proteomes" id="UP000184749"/>
    </source>
</evidence>
<dbReference type="SUPFAM" id="SSF51182">
    <property type="entry name" value="RmlC-like cupins"/>
    <property type="match status" value="1"/>
</dbReference>
<dbReference type="Gene3D" id="2.60.120.10">
    <property type="entry name" value="Jelly Rolls"/>
    <property type="match status" value="1"/>
</dbReference>
<reference evidence="3 4" key="1">
    <citation type="submission" date="2016-09" db="EMBL/GenBank/DDBJ databases">
        <title>The complete genome sequences of Rhizobium gallicum, symbiovars gallicum and phaseoli, symbionts associated to common bean (Phaseolus vulgaris).</title>
        <authorList>
            <person name="Bustos P."/>
            <person name="Santamaria R.I."/>
            <person name="Perez-Carrascal O.M."/>
            <person name="Juarez S."/>
            <person name="Lozano L."/>
            <person name="Martinez-Flores I."/>
            <person name="Martinez-Romero E."/>
            <person name="Cevallos M."/>
            <person name="Romero D."/>
            <person name="Davila G."/>
            <person name="Gonzalez V."/>
        </authorList>
    </citation>
    <scope>NUCLEOTIDE SEQUENCE [LARGE SCALE GENOMIC DNA]</scope>
    <source>
        <strain evidence="3 4">IE4872</strain>
    </source>
</reference>
<dbReference type="Proteomes" id="UP000184749">
    <property type="component" value="Chromosome"/>
</dbReference>
<gene>
    <name evidence="3" type="ORF">IE4872_CH04117</name>
</gene>
<protein>
    <recommendedName>
        <fullName evidence="2">(S)-ureidoglycine aminohydrolase cupin domain-containing protein</fullName>
    </recommendedName>
</protein>
<dbReference type="RefSeq" id="WP_074070057.1">
    <property type="nucleotide sequence ID" value="NZ_CP017101.1"/>
</dbReference>
<dbReference type="InterPro" id="IPR014710">
    <property type="entry name" value="RmlC-like_jellyroll"/>
</dbReference>
<evidence type="ECO:0000256" key="1">
    <source>
        <dbReference type="SAM" id="SignalP"/>
    </source>
</evidence>
<dbReference type="EMBL" id="CP017101">
    <property type="protein sequence ID" value="APO69697.1"/>
    <property type="molecule type" value="Genomic_DNA"/>
</dbReference>
<dbReference type="InterPro" id="IPR011051">
    <property type="entry name" value="RmlC_Cupin_sf"/>
</dbReference>